<dbReference type="Gene3D" id="3.40.50.410">
    <property type="entry name" value="von Willebrand factor, type A domain"/>
    <property type="match status" value="1"/>
</dbReference>
<dbReference type="AlphaFoldDB" id="A0AAU7U4J9"/>
<keyword evidence="2 5" id="KW-0812">Transmembrane</keyword>
<dbReference type="KEGG" id="dsc:ABOD76_00085"/>
<feature type="transmembrane region" description="Helical" evidence="5">
    <location>
        <begin position="56"/>
        <end position="73"/>
    </location>
</feature>
<dbReference type="PANTHER" id="PTHR22550:SF5">
    <property type="entry name" value="LEUCINE ZIPPER PROTEIN 4"/>
    <property type="match status" value="1"/>
</dbReference>
<dbReference type="PROSITE" id="PS50234">
    <property type="entry name" value="VWFA"/>
    <property type="match status" value="1"/>
</dbReference>
<keyword evidence="7" id="KW-0614">Plasmid</keyword>
<proteinExistence type="predicted"/>
<geneLocation type="plasmid" evidence="7">
    <name>pDson04</name>
</geneLocation>
<organism evidence="7">
    <name type="scientific">Deinococcus sonorensis KR-87</name>
    <dbReference type="NCBI Taxonomy" id="694439"/>
    <lineage>
        <taxon>Bacteria</taxon>
        <taxon>Thermotogati</taxon>
        <taxon>Deinococcota</taxon>
        <taxon>Deinococci</taxon>
        <taxon>Deinococcales</taxon>
        <taxon>Deinococcaceae</taxon>
        <taxon>Deinococcus</taxon>
    </lineage>
</organism>
<dbReference type="RefSeq" id="WP_350240868.1">
    <property type="nucleotide sequence ID" value="NZ_CP158296.1"/>
</dbReference>
<evidence type="ECO:0000256" key="2">
    <source>
        <dbReference type="ARBA" id="ARBA00022692"/>
    </source>
</evidence>
<dbReference type="PANTHER" id="PTHR22550">
    <property type="entry name" value="SPORE GERMINATION PROTEIN"/>
    <property type="match status" value="1"/>
</dbReference>
<evidence type="ECO:0000256" key="1">
    <source>
        <dbReference type="ARBA" id="ARBA00022475"/>
    </source>
</evidence>
<dbReference type="Pfam" id="PF13519">
    <property type="entry name" value="VWA_2"/>
    <property type="match status" value="1"/>
</dbReference>
<name>A0AAU7U4J9_9DEIO</name>
<gene>
    <name evidence="7" type="ORF">ABOD76_00085</name>
</gene>
<evidence type="ECO:0000259" key="6">
    <source>
        <dbReference type="PROSITE" id="PS50234"/>
    </source>
</evidence>
<evidence type="ECO:0000256" key="5">
    <source>
        <dbReference type="SAM" id="Phobius"/>
    </source>
</evidence>
<feature type="domain" description="VWFA" evidence="6">
    <location>
        <begin position="87"/>
        <end position="271"/>
    </location>
</feature>
<dbReference type="InterPro" id="IPR036465">
    <property type="entry name" value="vWFA_dom_sf"/>
</dbReference>
<reference evidence="7" key="1">
    <citation type="submission" date="2024-06" db="EMBL/GenBank/DDBJ databases">
        <title>Draft Genome Sequence of Deinococcus sonorensis Type Strain KR-87, a Biofilm Producing Representative of the Genus Deinococcus.</title>
        <authorList>
            <person name="Boren L.S."/>
            <person name="Grosso R.A."/>
            <person name="Hugenberg-Cox A.N."/>
            <person name="Hill J.T.E."/>
            <person name="Albert C.M."/>
            <person name="Tuohy J.M."/>
        </authorList>
    </citation>
    <scope>NUCLEOTIDE SEQUENCE</scope>
    <source>
        <strain evidence="7">KR-87</strain>
        <plasmid evidence="7">pDson04</plasmid>
    </source>
</reference>
<keyword evidence="1" id="KW-1003">Cell membrane</keyword>
<dbReference type="SMART" id="SM00327">
    <property type="entry name" value="VWA"/>
    <property type="match status" value="1"/>
</dbReference>
<dbReference type="EMBL" id="CP158296">
    <property type="protein sequence ID" value="XBV83407.1"/>
    <property type="molecule type" value="Genomic_DNA"/>
</dbReference>
<dbReference type="InterPro" id="IPR024163">
    <property type="entry name" value="Aerotolerance_reg_N"/>
</dbReference>
<accession>A0AAU7U4J9</accession>
<sequence length="310" mass="32478">MTFVWPWALALLLLLPALWWGYRRALPGQASSAALHPDLRLIAGAAAGGRPLRRHLPAALYLLAVALALVALARPTVRLPLPLPRVAIVLALDLSLSMDAQDIAPSRFAAAQSAARDFVRDLPAGVRVGLVTFGSYAELNAPLTTDHAAVIRIIDALTLGHSTAIGEGLLTSLHALTDGGVAPGPGLASIVLLSDGRSNTGAEPLDAARQVLRRGIQVNSVGLGTQGGLNVPGGFVVGFDAETLHQVATMTGGHYYEARSASQLRSVYRRLARALAWRIEPREVSGLVSALAAVLLLASLALAQGQRRVL</sequence>
<evidence type="ECO:0000313" key="7">
    <source>
        <dbReference type="EMBL" id="XBV83407.1"/>
    </source>
</evidence>
<evidence type="ECO:0000256" key="3">
    <source>
        <dbReference type="ARBA" id="ARBA00022989"/>
    </source>
</evidence>
<dbReference type="InterPro" id="IPR002035">
    <property type="entry name" value="VWF_A"/>
</dbReference>
<keyword evidence="3 5" id="KW-1133">Transmembrane helix</keyword>
<dbReference type="SUPFAM" id="SSF53300">
    <property type="entry name" value="vWA-like"/>
    <property type="match status" value="1"/>
</dbReference>
<dbReference type="Pfam" id="PF07584">
    <property type="entry name" value="BatA"/>
    <property type="match status" value="1"/>
</dbReference>
<evidence type="ECO:0000256" key="4">
    <source>
        <dbReference type="ARBA" id="ARBA00023136"/>
    </source>
</evidence>
<protein>
    <submittedName>
        <fullName evidence="7">VWA domain-containing protein</fullName>
    </submittedName>
</protein>
<keyword evidence="4 5" id="KW-0472">Membrane</keyword>
<dbReference type="InterPro" id="IPR050768">
    <property type="entry name" value="UPF0353/GerABKA_families"/>
</dbReference>